<dbReference type="InterPro" id="IPR045886">
    <property type="entry name" value="ThiF/MoeB/HesA"/>
</dbReference>
<dbReference type="UniPathway" id="UPA00143"/>
<keyword evidence="5" id="KW-0436">Ligase</keyword>
<dbReference type="GO" id="GO:0004839">
    <property type="term" value="F:ubiquitin activating enzyme activity"/>
    <property type="evidence" value="ECO:0007669"/>
    <property type="project" value="UniProtKB-EC"/>
</dbReference>
<dbReference type="EMBL" id="VCEB01003692">
    <property type="protein sequence ID" value="KAB0340936.1"/>
    <property type="molecule type" value="Genomic_DNA"/>
</dbReference>
<dbReference type="PANTHER" id="PTHR10953:SF155">
    <property type="entry name" value="UBIQUITIN-LIKE MODIFIER-ACTIVATING ENZYME 1"/>
    <property type="match status" value="1"/>
</dbReference>
<name>A0A5N3UVY6_MUNRE</name>
<evidence type="ECO:0000256" key="1">
    <source>
        <dbReference type="ARBA" id="ARBA00000488"/>
    </source>
</evidence>
<dbReference type="Gene3D" id="3.40.50.720">
    <property type="entry name" value="NAD(P)-binding Rossmann-like Domain"/>
    <property type="match status" value="1"/>
</dbReference>
<comment type="pathway">
    <text evidence="2">Protein modification; protein ubiquitination.</text>
</comment>
<dbReference type="GO" id="GO:0005737">
    <property type="term" value="C:cytoplasm"/>
    <property type="evidence" value="ECO:0007669"/>
    <property type="project" value="TreeGrafter"/>
</dbReference>
<keyword evidence="8" id="KW-1185">Reference proteome</keyword>
<comment type="caution">
    <text evidence="7">The sequence shown here is derived from an EMBL/GenBank/DDBJ whole genome shotgun (WGS) entry which is preliminary data.</text>
</comment>
<dbReference type="GO" id="GO:0005634">
    <property type="term" value="C:nucleus"/>
    <property type="evidence" value="ECO:0007669"/>
    <property type="project" value="TreeGrafter"/>
</dbReference>
<evidence type="ECO:0000256" key="2">
    <source>
        <dbReference type="ARBA" id="ARBA00004906"/>
    </source>
</evidence>
<reference evidence="7 8" key="1">
    <citation type="submission" date="2019-06" db="EMBL/GenBank/DDBJ databases">
        <title>Discovery of a novel chromosome fission-fusion reversal in muntjac.</title>
        <authorList>
            <person name="Mudd A.B."/>
            <person name="Bredeson J.V."/>
            <person name="Baum R."/>
            <person name="Hockemeyer D."/>
            <person name="Rokhsar D.S."/>
        </authorList>
    </citation>
    <scope>NUCLEOTIDE SEQUENCE [LARGE SCALE GENOMIC DNA]</scope>
    <source>
        <strain evidence="7">UCam_UCB_Mr</strain>
        <tissue evidence="7">Fibroblast cell line</tissue>
    </source>
</reference>
<dbReference type="SMART" id="SM00985">
    <property type="entry name" value="UBA_e1_C"/>
    <property type="match status" value="1"/>
</dbReference>
<dbReference type="GO" id="GO:0006974">
    <property type="term" value="P:DNA damage response"/>
    <property type="evidence" value="ECO:0007669"/>
    <property type="project" value="TreeGrafter"/>
</dbReference>
<comment type="similarity">
    <text evidence="3">Belongs to the ubiquitin-activating E1 family.</text>
</comment>
<dbReference type="InterPro" id="IPR018965">
    <property type="entry name" value="Ub-activating_enz_E1_C"/>
</dbReference>
<evidence type="ECO:0000256" key="3">
    <source>
        <dbReference type="ARBA" id="ARBA00005673"/>
    </source>
</evidence>
<dbReference type="AlphaFoldDB" id="A0A5N3UVY6"/>
<evidence type="ECO:0000256" key="5">
    <source>
        <dbReference type="ARBA" id="ARBA00022598"/>
    </source>
</evidence>
<sequence>MLCLQWARDELEGLFKQPTENVNQYLTDAKFVERTLCLAGTQSLEVLEAVQRSLVLQRPQSWADCVTWAYYHWHTQYSNNIRQLLHNSPPNQLTGSGAPFWSGPKRCPHPLIFDVNNPLHLDYVIAAANLFAQTYGMMGSQDRSAVTMLIQSMQVPEFTPKSGVRIQVSDQELQTSSFDDDTNFHMDFIVAASNLRAENYNIPLADRHKSKLIAGKIIPAIATTTAAVVGLVCLELYKVVQGHQQLESYKNSFINLALPLFCFSGPLAPPRHQFYNQEWTLWDRFEVQGLQPNGKEMTLKQFLDHFKSEHKLEITMLSQGVSMLYSFFMPPSKLKEWMDQSMTEIVSRVSKQKLGHHVQALVLELCCNDEDGEDVEVPYVRYTIR</sequence>
<evidence type="ECO:0000259" key="6">
    <source>
        <dbReference type="SMART" id="SM00985"/>
    </source>
</evidence>
<organism evidence="7 8">
    <name type="scientific">Muntiacus reevesi</name>
    <name type="common">Reeves' muntjac</name>
    <name type="synonym">Cervus reevesi</name>
    <dbReference type="NCBI Taxonomy" id="9886"/>
    <lineage>
        <taxon>Eukaryota</taxon>
        <taxon>Metazoa</taxon>
        <taxon>Chordata</taxon>
        <taxon>Craniata</taxon>
        <taxon>Vertebrata</taxon>
        <taxon>Euteleostomi</taxon>
        <taxon>Mammalia</taxon>
        <taxon>Eutheria</taxon>
        <taxon>Laurasiatheria</taxon>
        <taxon>Artiodactyla</taxon>
        <taxon>Ruminantia</taxon>
        <taxon>Pecora</taxon>
        <taxon>Cervidae</taxon>
        <taxon>Muntiacinae</taxon>
        <taxon>Muntiacus</taxon>
    </lineage>
</organism>
<dbReference type="Proteomes" id="UP000326062">
    <property type="component" value="Unassembled WGS sequence"/>
</dbReference>
<dbReference type="EC" id="6.2.1.45" evidence="4"/>
<dbReference type="FunFam" id="1.10.10.2660:FF:000001">
    <property type="entry name" value="Ubiquitin-activating enzyme E1 1"/>
    <property type="match status" value="1"/>
</dbReference>
<evidence type="ECO:0000313" key="7">
    <source>
        <dbReference type="EMBL" id="KAB0340936.1"/>
    </source>
</evidence>
<dbReference type="FunFam" id="3.10.290.60:FF:000002">
    <property type="entry name" value="Ubiquitin-like modifier-activating enzyme 1"/>
    <property type="match status" value="1"/>
</dbReference>
<dbReference type="GO" id="GO:0006511">
    <property type="term" value="P:ubiquitin-dependent protein catabolic process"/>
    <property type="evidence" value="ECO:0007669"/>
    <property type="project" value="TreeGrafter"/>
</dbReference>
<dbReference type="Gene3D" id="1.10.10.2660">
    <property type="entry name" value="Ubiquitin-activating enzyme E1, SCCH domain"/>
    <property type="match status" value="1"/>
</dbReference>
<dbReference type="InterPro" id="IPR035985">
    <property type="entry name" value="Ubiquitin-activating_enz"/>
</dbReference>
<accession>A0A5N3UVY6</accession>
<dbReference type="Pfam" id="PF09358">
    <property type="entry name" value="E1_UFD"/>
    <property type="match status" value="1"/>
</dbReference>
<protein>
    <recommendedName>
        <fullName evidence="4">E1 ubiquitin-activating enzyme</fullName>
        <ecNumber evidence="4">6.2.1.45</ecNumber>
    </recommendedName>
</protein>
<evidence type="ECO:0000256" key="4">
    <source>
        <dbReference type="ARBA" id="ARBA00012990"/>
    </source>
</evidence>
<gene>
    <name evidence="7" type="ORF">FD755_024595</name>
</gene>
<dbReference type="PANTHER" id="PTHR10953">
    <property type="entry name" value="UBIQUITIN-ACTIVATING ENZYME E1"/>
    <property type="match status" value="1"/>
</dbReference>
<evidence type="ECO:0000313" key="8">
    <source>
        <dbReference type="Proteomes" id="UP000326062"/>
    </source>
</evidence>
<dbReference type="Gene3D" id="3.10.290.60">
    <property type="entry name" value="Ubiquitin-activating enzyme E1, UFD domain"/>
    <property type="match status" value="1"/>
</dbReference>
<dbReference type="InterPro" id="IPR038252">
    <property type="entry name" value="UBA_E1_C_sf"/>
</dbReference>
<comment type="catalytic activity">
    <reaction evidence="1">
        <text>ATP + ubiquitin + [E1 ubiquitin-activating enzyme]-L-cysteine = AMP + diphosphate + S-ubiquitinyl-[E1 ubiquitin-activating enzyme]-L-cysteine.</text>
        <dbReference type="EC" id="6.2.1.45"/>
    </reaction>
</comment>
<dbReference type="InterPro" id="IPR019572">
    <property type="entry name" value="UBA_E1_SCCH"/>
</dbReference>
<proteinExistence type="inferred from homology"/>
<dbReference type="SUPFAM" id="SSF69572">
    <property type="entry name" value="Activating enzymes of the ubiquitin-like proteins"/>
    <property type="match status" value="1"/>
</dbReference>
<feature type="domain" description="Ubiquitin-activating enzyme E1 C-terminal" evidence="6">
    <location>
        <begin position="249"/>
        <end position="380"/>
    </location>
</feature>
<dbReference type="InterPro" id="IPR042063">
    <property type="entry name" value="Ubi_acti_E1_SCCH"/>
</dbReference>
<dbReference type="Pfam" id="PF10585">
    <property type="entry name" value="UBA_E1_SCCH"/>
    <property type="match status" value="2"/>
</dbReference>